<gene>
    <name evidence="3" type="ORF">QRD43_06575</name>
</gene>
<accession>A0ABT7LGL8</accession>
<comment type="caution">
    <text evidence="3">The sequence shown here is derived from an EMBL/GenBank/DDBJ whole genome shotgun (WGS) entry which is preliminary data.</text>
</comment>
<organism evidence="3 4">
    <name type="scientific">Roseateles subflavus</name>
    <dbReference type="NCBI Taxonomy" id="3053353"/>
    <lineage>
        <taxon>Bacteria</taxon>
        <taxon>Pseudomonadati</taxon>
        <taxon>Pseudomonadota</taxon>
        <taxon>Betaproteobacteria</taxon>
        <taxon>Burkholderiales</taxon>
        <taxon>Sphaerotilaceae</taxon>
        <taxon>Roseateles</taxon>
    </lineage>
</organism>
<reference evidence="3 4" key="1">
    <citation type="submission" date="2023-06" db="EMBL/GenBank/DDBJ databases">
        <title>Pelomonas sp. APW6 16S ribosomal RNA gene genome sequencing and assembly.</title>
        <authorList>
            <person name="Woo H."/>
        </authorList>
    </citation>
    <scope>NUCLEOTIDE SEQUENCE [LARGE SCALE GENOMIC DNA]</scope>
    <source>
        <strain evidence="3 4">APW6</strain>
    </source>
</reference>
<proteinExistence type="predicted"/>
<name>A0ABT7LGL8_9BURK</name>
<sequence length="123" mass="13122">MGTFVLLLLLAAFGGLCWRLWHSRYRRAALRGLAAGVALTLGMPFVYGLLFGVNLWHASARPGLEGGLSAALLYGLLLMPFGLPLGLLAGVAWQWVRQRRPGASTLPTTPTSTTTSTTESAQP</sequence>
<feature type="transmembrane region" description="Helical" evidence="2">
    <location>
        <begin position="33"/>
        <end position="56"/>
    </location>
</feature>
<dbReference type="RefSeq" id="WP_285981697.1">
    <property type="nucleotide sequence ID" value="NZ_JASVDS010000002.1"/>
</dbReference>
<evidence type="ECO:0000256" key="2">
    <source>
        <dbReference type="SAM" id="Phobius"/>
    </source>
</evidence>
<protein>
    <submittedName>
        <fullName evidence="3">Uncharacterized protein</fullName>
    </submittedName>
</protein>
<evidence type="ECO:0000256" key="1">
    <source>
        <dbReference type="SAM" id="MobiDB-lite"/>
    </source>
</evidence>
<evidence type="ECO:0000313" key="4">
    <source>
        <dbReference type="Proteomes" id="UP001238603"/>
    </source>
</evidence>
<dbReference type="Proteomes" id="UP001238603">
    <property type="component" value="Unassembled WGS sequence"/>
</dbReference>
<feature type="transmembrane region" description="Helical" evidence="2">
    <location>
        <begin position="68"/>
        <end position="96"/>
    </location>
</feature>
<evidence type="ECO:0000313" key="3">
    <source>
        <dbReference type="EMBL" id="MDL5031569.1"/>
    </source>
</evidence>
<dbReference type="EMBL" id="JASVDS010000002">
    <property type="protein sequence ID" value="MDL5031569.1"/>
    <property type="molecule type" value="Genomic_DNA"/>
</dbReference>
<keyword evidence="4" id="KW-1185">Reference proteome</keyword>
<keyword evidence="2" id="KW-0812">Transmembrane</keyword>
<keyword evidence="2" id="KW-1133">Transmembrane helix</keyword>
<feature type="region of interest" description="Disordered" evidence="1">
    <location>
        <begin position="102"/>
        <end position="123"/>
    </location>
</feature>
<feature type="compositionally biased region" description="Low complexity" evidence="1">
    <location>
        <begin position="104"/>
        <end position="123"/>
    </location>
</feature>
<keyword evidence="2" id="KW-0472">Membrane</keyword>